<evidence type="ECO:0000313" key="3">
    <source>
        <dbReference type="EMBL" id="KAF4511234.1"/>
    </source>
</evidence>
<feature type="region of interest" description="Disordered" evidence="1">
    <location>
        <begin position="48"/>
        <end position="256"/>
    </location>
</feature>
<feature type="compositionally biased region" description="Low complexity" evidence="1">
    <location>
        <begin position="232"/>
        <end position="242"/>
    </location>
</feature>
<keyword evidence="4" id="KW-1185">Reference proteome</keyword>
<comment type="caution">
    <text evidence="3">The sequence shown here is derived from an EMBL/GenBank/DDBJ whole genome shotgun (WGS) entry which is preliminary data.</text>
</comment>
<evidence type="ECO:0000256" key="1">
    <source>
        <dbReference type="SAM" id="MobiDB-lite"/>
    </source>
</evidence>
<accession>A0A8H4V7W8</accession>
<evidence type="ECO:0000313" key="4">
    <source>
        <dbReference type="Proteomes" id="UP000557566"/>
    </source>
</evidence>
<feature type="compositionally biased region" description="Polar residues" evidence="1">
    <location>
        <begin position="109"/>
        <end position="121"/>
    </location>
</feature>
<feature type="compositionally biased region" description="Pro residues" evidence="1">
    <location>
        <begin position="52"/>
        <end position="64"/>
    </location>
</feature>
<protein>
    <recommendedName>
        <fullName evidence="2">Mso1 N-terminal domain-containing protein</fullName>
    </recommendedName>
</protein>
<dbReference type="OrthoDB" id="2683368at2759"/>
<dbReference type="EMBL" id="JAAVMX010000003">
    <property type="protein sequence ID" value="KAF4511234.1"/>
    <property type="molecule type" value="Genomic_DNA"/>
</dbReference>
<name>A0A8H4V7W8_9HYPO</name>
<evidence type="ECO:0000259" key="2">
    <source>
        <dbReference type="Pfam" id="PF14475"/>
    </source>
</evidence>
<organism evidence="3 4">
    <name type="scientific">Ophiocordyceps sinensis</name>
    <dbReference type="NCBI Taxonomy" id="72228"/>
    <lineage>
        <taxon>Eukaryota</taxon>
        <taxon>Fungi</taxon>
        <taxon>Dikarya</taxon>
        <taxon>Ascomycota</taxon>
        <taxon>Pezizomycotina</taxon>
        <taxon>Sordariomycetes</taxon>
        <taxon>Hypocreomycetidae</taxon>
        <taxon>Hypocreales</taxon>
        <taxon>Ophiocordycipitaceae</taxon>
        <taxon>Ophiocordyceps</taxon>
    </lineage>
</organism>
<feature type="domain" description="Mso1 N-terminal" evidence="2">
    <location>
        <begin position="18"/>
        <end position="57"/>
    </location>
</feature>
<feature type="compositionally biased region" description="Low complexity" evidence="1">
    <location>
        <begin position="84"/>
        <end position="103"/>
    </location>
</feature>
<dbReference type="Pfam" id="PF14475">
    <property type="entry name" value="Mso1_Sec1_bdg"/>
    <property type="match status" value="1"/>
</dbReference>
<proteinExistence type="predicted"/>
<gene>
    <name evidence="3" type="ORF">G6O67_003051</name>
</gene>
<dbReference type="Proteomes" id="UP000557566">
    <property type="component" value="Unassembled WGS sequence"/>
</dbReference>
<sequence length="256" mass="26565">MTSWYSNLLTKTSSQISSLRATLLPSEADGDTDDDTHVCRVLRNYYADKGRPLPPWLPPDPKAPVAPVAQPLYAQQSQVGSRYGAGALASQQQQQQPGGLSSLWDSGPAQPQQHLQPQSLRAASRAPQPRGGRDHVMARPLPSQRAGSYQNPGSAPGTPQPGPAGSAQDRLRQRLRGGPASRTSSPAQAGPGPYQPPPPPADSSWSAAAGDDHHGRGPGPGSRRRGGGAPGPGAAQGLPAGPKRQGLPPGGPRGYR</sequence>
<reference evidence="3 4" key="1">
    <citation type="journal article" date="2020" name="Genome Biol. Evol.">
        <title>A new high-quality draft genome assembly of the Chinese cordyceps Ophiocordyceps sinensis.</title>
        <authorList>
            <person name="Shu R."/>
            <person name="Zhang J."/>
            <person name="Meng Q."/>
            <person name="Zhang H."/>
            <person name="Zhou G."/>
            <person name="Li M."/>
            <person name="Wu P."/>
            <person name="Zhao Y."/>
            <person name="Chen C."/>
            <person name="Qin Q."/>
        </authorList>
    </citation>
    <scope>NUCLEOTIDE SEQUENCE [LARGE SCALE GENOMIC DNA]</scope>
    <source>
        <strain evidence="3 4">IOZ07</strain>
    </source>
</reference>
<dbReference type="AlphaFoldDB" id="A0A8H4V7W8"/>
<dbReference type="InterPro" id="IPR028095">
    <property type="entry name" value="Mso1_N_dom"/>
</dbReference>